<gene>
    <name evidence="10" type="ORF">D7M11_27535</name>
</gene>
<dbReference type="OrthoDB" id="9790442at2"/>
<evidence type="ECO:0000259" key="9">
    <source>
        <dbReference type="PROSITE" id="PS51755"/>
    </source>
</evidence>
<dbReference type="GO" id="GO:0032993">
    <property type="term" value="C:protein-DNA complex"/>
    <property type="evidence" value="ECO:0007669"/>
    <property type="project" value="TreeGrafter"/>
</dbReference>
<dbReference type="PROSITE" id="PS50110">
    <property type="entry name" value="RESPONSE_REGULATORY"/>
    <property type="match status" value="1"/>
</dbReference>
<dbReference type="PANTHER" id="PTHR48111:SF22">
    <property type="entry name" value="REGULATOR OF RPOS"/>
    <property type="match status" value="1"/>
</dbReference>
<evidence type="ECO:0000256" key="3">
    <source>
        <dbReference type="ARBA" id="ARBA00023015"/>
    </source>
</evidence>
<dbReference type="GO" id="GO:0000976">
    <property type="term" value="F:transcription cis-regulatory region binding"/>
    <property type="evidence" value="ECO:0007669"/>
    <property type="project" value="TreeGrafter"/>
</dbReference>
<evidence type="ECO:0000313" key="10">
    <source>
        <dbReference type="EMBL" id="RKN74204.1"/>
    </source>
</evidence>
<dbReference type="Proteomes" id="UP000282311">
    <property type="component" value="Unassembled WGS sequence"/>
</dbReference>
<dbReference type="Gene3D" id="3.40.50.2300">
    <property type="match status" value="1"/>
</dbReference>
<dbReference type="SMART" id="SM00862">
    <property type="entry name" value="Trans_reg_C"/>
    <property type="match status" value="1"/>
</dbReference>
<name>A0A3B0BNW8_9BACL</name>
<dbReference type="Gene3D" id="6.10.250.690">
    <property type="match status" value="1"/>
</dbReference>
<keyword evidence="5" id="KW-0804">Transcription</keyword>
<proteinExistence type="predicted"/>
<comment type="caution">
    <text evidence="10">The sequence shown here is derived from an EMBL/GenBank/DDBJ whole genome shotgun (WGS) entry which is preliminary data.</text>
</comment>
<feature type="DNA-binding region" description="OmpR/PhoB-type" evidence="7">
    <location>
        <begin position="125"/>
        <end position="223"/>
    </location>
</feature>
<keyword evidence="11" id="KW-1185">Reference proteome</keyword>
<evidence type="ECO:0000256" key="5">
    <source>
        <dbReference type="ARBA" id="ARBA00023163"/>
    </source>
</evidence>
<organism evidence="10 11">
    <name type="scientific">Paenibacillus ginsengarvi</name>
    <dbReference type="NCBI Taxonomy" id="400777"/>
    <lineage>
        <taxon>Bacteria</taxon>
        <taxon>Bacillati</taxon>
        <taxon>Bacillota</taxon>
        <taxon>Bacilli</taxon>
        <taxon>Bacillales</taxon>
        <taxon>Paenibacillaceae</taxon>
        <taxon>Paenibacillus</taxon>
    </lineage>
</organism>
<evidence type="ECO:0000313" key="11">
    <source>
        <dbReference type="Proteomes" id="UP000282311"/>
    </source>
</evidence>
<dbReference type="InterPro" id="IPR001789">
    <property type="entry name" value="Sig_transdc_resp-reg_receiver"/>
</dbReference>
<evidence type="ECO:0000256" key="7">
    <source>
        <dbReference type="PROSITE-ProRule" id="PRU01091"/>
    </source>
</evidence>
<feature type="domain" description="Response regulatory" evidence="8">
    <location>
        <begin position="2"/>
        <end position="116"/>
    </location>
</feature>
<dbReference type="GO" id="GO:0000156">
    <property type="term" value="F:phosphorelay response regulator activity"/>
    <property type="evidence" value="ECO:0007669"/>
    <property type="project" value="TreeGrafter"/>
</dbReference>
<keyword evidence="1 6" id="KW-0597">Phosphoprotein</keyword>
<dbReference type="InterPro" id="IPR039420">
    <property type="entry name" value="WalR-like"/>
</dbReference>
<evidence type="ECO:0000259" key="8">
    <source>
        <dbReference type="PROSITE" id="PS50110"/>
    </source>
</evidence>
<keyword evidence="3" id="KW-0805">Transcription regulation</keyword>
<evidence type="ECO:0000256" key="6">
    <source>
        <dbReference type="PROSITE-ProRule" id="PRU00169"/>
    </source>
</evidence>
<dbReference type="RefSeq" id="WP_120750474.1">
    <property type="nucleotide sequence ID" value="NZ_RBAH01000025.1"/>
</dbReference>
<accession>A0A3B0BNW8</accession>
<dbReference type="CDD" id="cd17625">
    <property type="entry name" value="REC_OmpR_DrrD-like"/>
    <property type="match status" value="1"/>
</dbReference>
<evidence type="ECO:0000256" key="2">
    <source>
        <dbReference type="ARBA" id="ARBA00023012"/>
    </source>
</evidence>
<dbReference type="SUPFAM" id="SSF46894">
    <property type="entry name" value="C-terminal effector domain of the bipartite response regulators"/>
    <property type="match status" value="1"/>
</dbReference>
<evidence type="ECO:0000256" key="4">
    <source>
        <dbReference type="ARBA" id="ARBA00023125"/>
    </source>
</evidence>
<reference evidence="10 11" key="1">
    <citation type="journal article" date="2007" name="Int. J. Syst. Evol. Microbiol.">
        <title>Paenibacillus ginsengarvi sp. nov., isolated from soil from ginseng cultivation.</title>
        <authorList>
            <person name="Yoon M.H."/>
            <person name="Ten L.N."/>
            <person name="Im W.T."/>
        </authorList>
    </citation>
    <scope>NUCLEOTIDE SEQUENCE [LARGE SCALE GENOMIC DNA]</scope>
    <source>
        <strain evidence="10 11">KCTC 13059</strain>
    </source>
</reference>
<dbReference type="GO" id="GO:0005829">
    <property type="term" value="C:cytosol"/>
    <property type="evidence" value="ECO:0007669"/>
    <property type="project" value="TreeGrafter"/>
</dbReference>
<protein>
    <submittedName>
        <fullName evidence="10">DNA-binding response regulator</fullName>
    </submittedName>
</protein>
<dbReference type="Pfam" id="PF00072">
    <property type="entry name" value="Response_reg"/>
    <property type="match status" value="1"/>
</dbReference>
<keyword evidence="2" id="KW-0902">Two-component regulatory system</keyword>
<evidence type="ECO:0000256" key="1">
    <source>
        <dbReference type="ARBA" id="ARBA00022553"/>
    </source>
</evidence>
<sequence>MRLLLVEDDKFLADAVASILEEEGYDVDSADNGTEGLLMAQQGIYDVIVLDLMLPGMDGLSVLRAIRSKADTTPVLILTARDSVEARVKGLDVGADDYLVKPFAIDELLARIRSLIRRTKGIGASGELVYGAIVLPSSEHEAYCSGQPLQLTAKEYELLSYMVQHKGQILRREQMLNRVWGMDSETNDTSVDLYIHYLRKKLSACGCGSYIRTVRGVGYMLKAGQGDV</sequence>
<dbReference type="PROSITE" id="PS51755">
    <property type="entry name" value="OMPR_PHOB"/>
    <property type="match status" value="1"/>
</dbReference>
<dbReference type="FunFam" id="3.40.50.2300:FF:000002">
    <property type="entry name" value="DNA-binding response regulator PhoP"/>
    <property type="match status" value="1"/>
</dbReference>
<dbReference type="SUPFAM" id="SSF52172">
    <property type="entry name" value="CheY-like"/>
    <property type="match status" value="1"/>
</dbReference>
<keyword evidence="4 7" id="KW-0238">DNA-binding</keyword>
<dbReference type="InterPro" id="IPR001867">
    <property type="entry name" value="OmpR/PhoB-type_DNA-bd"/>
</dbReference>
<dbReference type="PANTHER" id="PTHR48111">
    <property type="entry name" value="REGULATOR OF RPOS"/>
    <property type="match status" value="1"/>
</dbReference>
<dbReference type="AlphaFoldDB" id="A0A3B0BNW8"/>
<dbReference type="InterPro" id="IPR011006">
    <property type="entry name" value="CheY-like_superfamily"/>
</dbReference>
<dbReference type="EMBL" id="RBAH01000025">
    <property type="protein sequence ID" value="RKN74204.1"/>
    <property type="molecule type" value="Genomic_DNA"/>
</dbReference>
<dbReference type="Pfam" id="PF00486">
    <property type="entry name" value="Trans_reg_C"/>
    <property type="match status" value="1"/>
</dbReference>
<dbReference type="Gene3D" id="1.10.10.10">
    <property type="entry name" value="Winged helix-like DNA-binding domain superfamily/Winged helix DNA-binding domain"/>
    <property type="match status" value="1"/>
</dbReference>
<dbReference type="CDD" id="cd00383">
    <property type="entry name" value="trans_reg_C"/>
    <property type="match status" value="1"/>
</dbReference>
<dbReference type="GO" id="GO:0006355">
    <property type="term" value="P:regulation of DNA-templated transcription"/>
    <property type="evidence" value="ECO:0007669"/>
    <property type="project" value="InterPro"/>
</dbReference>
<feature type="domain" description="OmpR/PhoB-type" evidence="9">
    <location>
        <begin position="125"/>
        <end position="223"/>
    </location>
</feature>
<dbReference type="InterPro" id="IPR016032">
    <property type="entry name" value="Sig_transdc_resp-reg_C-effctor"/>
</dbReference>
<dbReference type="InterPro" id="IPR036388">
    <property type="entry name" value="WH-like_DNA-bd_sf"/>
</dbReference>
<feature type="modified residue" description="4-aspartylphosphate" evidence="6">
    <location>
        <position position="51"/>
    </location>
</feature>
<dbReference type="SMART" id="SM00448">
    <property type="entry name" value="REC"/>
    <property type="match status" value="1"/>
</dbReference>